<evidence type="ECO:0000313" key="8">
    <source>
        <dbReference type="EMBL" id="KXJ96388.1"/>
    </source>
</evidence>
<dbReference type="Pfam" id="PF03198">
    <property type="entry name" value="Glyco_hydro_72"/>
    <property type="match status" value="2"/>
</dbReference>
<dbReference type="AlphaFoldDB" id="A0A136JGY9"/>
<feature type="compositionally biased region" description="Polar residues" evidence="7">
    <location>
        <begin position="195"/>
        <end position="223"/>
    </location>
</feature>
<keyword evidence="6" id="KW-0472">Membrane</keyword>
<evidence type="ECO:0000256" key="1">
    <source>
        <dbReference type="ARBA" id="ARBA00004609"/>
    </source>
</evidence>
<protein>
    <recommendedName>
        <fullName evidence="6">1,3-beta-glucanosyltransferase</fullName>
        <ecNumber evidence="6">2.4.1.-</ecNumber>
    </recommendedName>
</protein>
<evidence type="ECO:0000256" key="6">
    <source>
        <dbReference type="RuleBase" id="RU361209"/>
    </source>
</evidence>
<name>A0A136JGY9_9PEZI</name>
<evidence type="ECO:0000256" key="7">
    <source>
        <dbReference type="SAM" id="MobiDB-lite"/>
    </source>
</evidence>
<gene>
    <name evidence="8" type="ORF">Micbo1qcDRAFT_191175</name>
</gene>
<evidence type="ECO:0000256" key="5">
    <source>
        <dbReference type="ARBA" id="ARBA00023180"/>
    </source>
</evidence>
<keyword evidence="3" id="KW-0732">Signal</keyword>
<feature type="region of interest" description="Disordered" evidence="7">
    <location>
        <begin position="392"/>
        <end position="449"/>
    </location>
</feature>
<dbReference type="GO" id="GO:0098552">
    <property type="term" value="C:side of membrane"/>
    <property type="evidence" value="ECO:0007669"/>
    <property type="project" value="UniProtKB-KW"/>
</dbReference>
<keyword evidence="5" id="KW-0325">Glycoprotein</keyword>
<dbReference type="EC" id="2.4.1.-" evidence="6"/>
<dbReference type="GO" id="GO:0031505">
    <property type="term" value="P:fungal-type cell wall organization"/>
    <property type="evidence" value="ECO:0007669"/>
    <property type="project" value="TreeGrafter"/>
</dbReference>
<dbReference type="InterPro" id="IPR004886">
    <property type="entry name" value="Glucanosyltransferase"/>
</dbReference>
<dbReference type="SUPFAM" id="SSF51445">
    <property type="entry name" value="(Trans)glycosidases"/>
    <property type="match status" value="1"/>
</dbReference>
<evidence type="ECO:0000256" key="4">
    <source>
        <dbReference type="ARBA" id="ARBA00023157"/>
    </source>
</evidence>
<dbReference type="Proteomes" id="UP000070501">
    <property type="component" value="Unassembled WGS sequence"/>
</dbReference>
<keyword evidence="6 8" id="KW-0808">Transferase</keyword>
<comment type="function">
    <text evidence="6">Splits internally a 1,3-beta-glucan molecule and transfers the newly generated reducing end (the donor) to the non-reducing end of another 1,3-beta-glucan molecule (the acceptor) forming a 1,3-beta linkage, resulting in the elongation of 1,3-beta-glucan chains in the cell wall.</text>
</comment>
<dbReference type="GO" id="GO:0042124">
    <property type="term" value="F:1,3-beta-glucanosyltransferase activity"/>
    <property type="evidence" value="ECO:0007669"/>
    <property type="project" value="TreeGrafter"/>
</dbReference>
<organism evidence="8 9">
    <name type="scientific">Microdochium bolleyi</name>
    <dbReference type="NCBI Taxonomy" id="196109"/>
    <lineage>
        <taxon>Eukaryota</taxon>
        <taxon>Fungi</taxon>
        <taxon>Dikarya</taxon>
        <taxon>Ascomycota</taxon>
        <taxon>Pezizomycotina</taxon>
        <taxon>Sordariomycetes</taxon>
        <taxon>Xylariomycetidae</taxon>
        <taxon>Xylariales</taxon>
        <taxon>Microdochiaceae</taxon>
        <taxon>Microdochium</taxon>
    </lineage>
</organism>
<dbReference type="Gene3D" id="3.20.20.80">
    <property type="entry name" value="Glycosidases"/>
    <property type="match status" value="2"/>
</dbReference>
<dbReference type="OrthoDB" id="1055148at2759"/>
<keyword evidence="9" id="KW-1185">Reference proteome</keyword>
<dbReference type="GO" id="GO:0071970">
    <property type="term" value="P:fungal-type cell wall (1-&gt;3)-beta-D-glucan biosynthetic process"/>
    <property type="evidence" value="ECO:0007669"/>
    <property type="project" value="TreeGrafter"/>
</dbReference>
<evidence type="ECO:0000256" key="3">
    <source>
        <dbReference type="ARBA" id="ARBA00022729"/>
    </source>
</evidence>
<accession>A0A136JGY9</accession>
<dbReference type="GO" id="GO:0005886">
    <property type="term" value="C:plasma membrane"/>
    <property type="evidence" value="ECO:0007669"/>
    <property type="project" value="UniProtKB-SubCell"/>
</dbReference>
<comment type="subcellular location">
    <subcellularLocation>
        <location evidence="1 6">Cell membrane</location>
        <topology evidence="1 6">Lipid-anchor</topology>
        <topology evidence="1 6">GPI-anchor</topology>
    </subcellularLocation>
</comment>
<keyword evidence="6" id="KW-0336">GPI-anchor</keyword>
<reference evidence="9" key="1">
    <citation type="submission" date="2016-02" db="EMBL/GenBank/DDBJ databases">
        <title>Draft genome sequence of Microdochium bolleyi, a fungal endophyte of beachgrass.</title>
        <authorList>
            <consortium name="DOE Joint Genome Institute"/>
            <person name="David A.S."/>
            <person name="May G."/>
            <person name="Haridas S."/>
            <person name="Lim J."/>
            <person name="Wang M."/>
            <person name="Labutti K."/>
            <person name="Lipzen A."/>
            <person name="Barry K."/>
            <person name="Grigoriev I.V."/>
        </authorList>
    </citation>
    <scope>NUCLEOTIDE SEQUENCE [LARGE SCALE GENOMIC DNA]</scope>
    <source>
        <strain evidence="9">J235TASD1</strain>
    </source>
</reference>
<dbReference type="PANTHER" id="PTHR31468:SF2">
    <property type="entry name" value="1,3-BETA-GLUCANOSYLTRANSFERASE GAS1"/>
    <property type="match status" value="1"/>
</dbReference>
<feature type="region of interest" description="Disordered" evidence="7">
    <location>
        <begin position="486"/>
        <end position="507"/>
    </location>
</feature>
<dbReference type="InterPro" id="IPR017853">
    <property type="entry name" value="GH"/>
</dbReference>
<dbReference type="PANTHER" id="PTHR31468">
    <property type="entry name" value="1,3-BETA-GLUCANOSYLTRANSFERASE GAS1"/>
    <property type="match status" value="1"/>
</dbReference>
<evidence type="ECO:0000256" key="2">
    <source>
        <dbReference type="ARBA" id="ARBA00007528"/>
    </source>
</evidence>
<keyword evidence="4" id="KW-1015">Disulfide bond</keyword>
<feature type="region of interest" description="Disordered" evidence="7">
    <location>
        <begin position="181"/>
        <end position="224"/>
    </location>
</feature>
<feature type="compositionally biased region" description="Acidic residues" evidence="7">
    <location>
        <begin position="418"/>
        <end position="437"/>
    </location>
</feature>
<comment type="similarity">
    <text evidence="2 6">Belongs to the glycosyl hydrolase 72 family.</text>
</comment>
<dbReference type="InParanoid" id="A0A136JGY9"/>
<sequence>MEPVTILGRYFYKGDRRFLLNGVVYQLHQASSAAPAGEPRSTRDALADENLDTLERCMPLFRELELNVLFVFWIDPRKNHDAAMALLAEAGIYVLVSVADPHHAVNRATPLASYSDPVNLQHWFRVVDVMARYTNTLGLLVGNEVINAVASTGLAPPVLRAVTRDLKRYMRLCAEVDAGVGEDGDGAGNGVEGEQPSSSPRTPMVSGSQTSTGNSAVITSQQRQEYKRRGRRVLPLGYSAADVLSVRQQTFDYFVAGPEVEALDFFAFNNYSWVGRASIQIAGWDHTIRSFSHSPVPVFFSEYGAQIGQPRIFEETRALYSPAMTGVFSGGIVYEWFYGSNRYGLVNLARRIPAVRERPKQRREQPLAGGFQDGEKWTKGRLRKREVRREEQFTLRQVESHAAAEAVTANTSRSPTRDEEDGDPPESDNDGGEDSEYEGPLPPAGEPVEVLQKRIDFENLRRSLMTCRDKRHPSSTAAAEVVEVADRPPFPPTGPNWHATPDGVPPSPLDWDEVRAQLLADREWVDIGAEIGVDSDGSGEE</sequence>
<evidence type="ECO:0000313" key="9">
    <source>
        <dbReference type="Proteomes" id="UP000070501"/>
    </source>
</evidence>
<proteinExistence type="inferred from homology"/>
<keyword evidence="6" id="KW-0449">Lipoprotein</keyword>
<dbReference type="EMBL" id="KQ964245">
    <property type="protein sequence ID" value="KXJ96388.1"/>
    <property type="molecule type" value="Genomic_DNA"/>
</dbReference>